<dbReference type="KEGG" id="blut:EW640_11155"/>
<evidence type="ECO:0000259" key="2">
    <source>
        <dbReference type="Pfam" id="PF14690"/>
    </source>
</evidence>
<dbReference type="PANTHER" id="PTHR33498">
    <property type="entry name" value="TRANSPOSASE FOR INSERTION SEQUENCE ELEMENT IS1557"/>
    <property type="match status" value="1"/>
</dbReference>
<dbReference type="NCBIfam" id="NF033550">
    <property type="entry name" value="transpos_ISL3"/>
    <property type="match status" value="1"/>
</dbReference>
<sequence length="441" mass="49039">MPNPTCPCAVALDRCARCDVLLGLPGFHLIHAEVTDTAVVLDIEACDPLTGCPGCGVIPTGHGRVTVTLVDAPSAGRPARLRWRKHRWICRESACPVVTFLEQNTQVAAPRGLLTTRAVSWAIRQLRYENASIQGLARQLGTTWNTLWSQIRPVLNTAADDPARFDGVEVLGVDEHVWHHTDPRRRGPKELTGMVDLSRHQYPTARLLDLVPGRSGTVYKDWLAARGPSFRNGVRVATLDPFQGYKNAIDDQLDDATCVLDAFHIVRLATNAVDDVRRRVQQQTLGHRGRKGDPLYGIRNLLRAGRERLTERQQKRLQAAFVAHEDHVAVEVAYQCAQDVRDMFHQDTHAQGRRLAARVIEALPTCPIPEIARLGRTLRKWKATILAYFDTGGASNGGTEAVNGLIELGRRIARGFRNFEHYRLRMLLMAGGLDASTHTQL</sequence>
<dbReference type="EMBL" id="CP035810">
    <property type="protein sequence ID" value="QIN29769.1"/>
    <property type="molecule type" value="Genomic_DNA"/>
</dbReference>
<feature type="domain" description="Transposase IS204/IS1001/IS1096/IS1165 DDE" evidence="1">
    <location>
        <begin position="171"/>
        <end position="426"/>
    </location>
</feature>
<feature type="domain" description="Transposase IS204/IS1001/IS1096/IS1165 zinc-finger" evidence="2">
    <location>
        <begin position="50"/>
        <end position="95"/>
    </location>
</feature>
<dbReference type="PANTHER" id="PTHR33498:SF1">
    <property type="entry name" value="TRANSPOSASE FOR INSERTION SEQUENCE ELEMENT IS1557"/>
    <property type="match status" value="1"/>
</dbReference>
<proteinExistence type="predicted"/>
<dbReference type="Pfam" id="PF14690">
    <property type="entry name" value="Zn_ribbon_ISL3"/>
    <property type="match status" value="1"/>
</dbReference>
<dbReference type="Pfam" id="PF01610">
    <property type="entry name" value="DDE_Tnp_ISL3"/>
    <property type="match status" value="1"/>
</dbReference>
<reference evidence="3 4" key="1">
    <citation type="submission" date="2019-02" db="EMBL/GenBank/DDBJ databases">
        <title>Complete Genome Sequence and Methylome Analysis of Brevibacterium luteolum NEB1784.</title>
        <authorList>
            <person name="Fomenkov A."/>
            <person name="Roberts R.J."/>
        </authorList>
    </citation>
    <scope>NUCLEOTIDE SEQUENCE [LARGE SCALE GENOMIC DNA]</scope>
    <source>
        <strain evidence="3 4">NEB1784</strain>
    </source>
</reference>
<protein>
    <submittedName>
        <fullName evidence="3">ISL3 family transposase</fullName>
    </submittedName>
</protein>
<organism evidence="3 4">
    <name type="scientific">Brevibacterium luteolum</name>
    <dbReference type="NCBI Taxonomy" id="199591"/>
    <lineage>
        <taxon>Bacteria</taxon>
        <taxon>Bacillati</taxon>
        <taxon>Actinomycetota</taxon>
        <taxon>Actinomycetes</taxon>
        <taxon>Micrococcales</taxon>
        <taxon>Brevibacteriaceae</taxon>
        <taxon>Brevibacterium</taxon>
    </lineage>
</organism>
<evidence type="ECO:0000313" key="3">
    <source>
        <dbReference type="EMBL" id="QIN29769.1"/>
    </source>
</evidence>
<accession>A0A6G8KYA4</accession>
<evidence type="ECO:0000259" key="1">
    <source>
        <dbReference type="Pfam" id="PF01610"/>
    </source>
</evidence>
<name>A0A6G8KYA4_9MICO</name>
<dbReference type="InterPro" id="IPR029261">
    <property type="entry name" value="Transposase_Znf"/>
</dbReference>
<dbReference type="InterPro" id="IPR047951">
    <property type="entry name" value="Transpos_ISL3"/>
</dbReference>
<evidence type="ECO:0000313" key="4">
    <source>
        <dbReference type="Proteomes" id="UP000501518"/>
    </source>
</evidence>
<dbReference type="Proteomes" id="UP000501518">
    <property type="component" value="Chromosome"/>
</dbReference>
<dbReference type="InterPro" id="IPR002560">
    <property type="entry name" value="Transposase_DDE"/>
</dbReference>
<dbReference type="RefSeq" id="WP_165884150.1">
    <property type="nucleotide sequence ID" value="NZ_CP035810.1"/>
</dbReference>
<dbReference type="AlphaFoldDB" id="A0A6G8KYA4"/>
<gene>
    <name evidence="3" type="ORF">EW640_11155</name>
</gene>